<dbReference type="PROSITE" id="PS50157">
    <property type="entry name" value="ZINC_FINGER_C2H2_2"/>
    <property type="match status" value="1"/>
</dbReference>
<keyword evidence="1" id="KW-0479">Metal-binding</keyword>
<feature type="chain" id="PRO_5035842570" description="C2H2-type domain-containing protein" evidence="2">
    <location>
        <begin position="22"/>
        <end position="331"/>
    </location>
</feature>
<protein>
    <recommendedName>
        <fullName evidence="3">C2H2-type domain-containing protein</fullName>
    </recommendedName>
</protein>
<evidence type="ECO:0000256" key="2">
    <source>
        <dbReference type="SAM" id="SignalP"/>
    </source>
</evidence>
<feature type="signal peptide" evidence="2">
    <location>
        <begin position="1"/>
        <end position="21"/>
    </location>
</feature>
<dbReference type="Proteomes" id="UP000699462">
    <property type="component" value="Unassembled WGS sequence"/>
</dbReference>
<keyword evidence="1" id="KW-0862">Zinc</keyword>
<dbReference type="PROSITE" id="PS00028">
    <property type="entry name" value="ZINC_FINGER_C2H2_1"/>
    <property type="match status" value="1"/>
</dbReference>
<evidence type="ECO:0000256" key="1">
    <source>
        <dbReference type="PROSITE-ProRule" id="PRU00042"/>
    </source>
</evidence>
<evidence type="ECO:0000313" key="5">
    <source>
        <dbReference type="Proteomes" id="UP000699462"/>
    </source>
</evidence>
<dbReference type="EMBL" id="JTDF01008324">
    <property type="protein sequence ID" value="KAF8564571.1"/>
    <property type="molecule type" value="Genomic_DNA"/>
</dbReference>
<feature type="domain" description="C2H2-type" evidence="3">
    <location>
        <begin position="161"/>
        <end position="189"/>
    </location>
</feature>
<dbReference type="AlphaFoldDB" id="A0A8T0DCT9"/>
<sequence length="331" mass="35956">MQLKILLMTQFLLCDCPPVCCSNMSEERFVHRFSNANDLLAHMQSAHRHMLSIPVSGSTSSAGHGEIARSAASNLQLSNDTVGSVKASTDSSHNLKSGVTTSQLETVLLETGKKGFGSCATEDRAQTSSPSVCSNSETVGSDRTPGSLVHLVPAVDFLCGSQCPHCEEIFERRDSFAQHFRSAHCTSQSGVCCYRCFGSCRRLCFDLDEFRQHLTSCRCARDLYTSTFGACKPSASTTTRFPSMADRTDNSVSVAPGDPNLTCRTIASTVREHRLCFCFHCGIGARRFWSQSRVSGAHSGLLSGSGTQMGNELCELTIICSFLVHFQNCLL</sequence>
<organism evidence="4 5">
    <name type="scientific">Paragonimus westermani</name>
    <dbReference type="NCBI Taxonomy" id="34504"/>
    <lineage>
        <taxon>Eukaryota</taxon>
        <taxon>Metazoa</taxon>
        <taxon>Spiralia</taxon>
        <taxon>Lophotrochozoa</taxon>
        <taxon>Platyhelminthes</taxon>
        <taxon>Trematoda</taxon>
        <taxon>Digenea</taxon>
        <taxon>Plagiorchiida</taxon>
        <taxon>Troglotremata</taxon>
        <taxon>Troglotrematidae</taxon>
        <taxon>Paragonimus</taxon>
    </lineage>
</organism>
<proteinExistence type="predicted"/>
<gene>
    <name evidence="4" type="ORF">P879_11205</name>
</gene>
<keyword evidence="1" id="KW-0863">Zinc-finger</keyword>
<evidence type="ECO:0000259" key="3">
    <source>
        <dbReference type="PROSITE" id="PS50157"/>
    </source>
</evidence>
<keyword evidence="5" id="KW-1185">Reference proteome</keyword>
<reference evidence="4 5" key="1">
    <citation type="submission" date="2019-07" db="EMBL/GenBank/DDBJ databases">
        <title>Annotation for the trematode Paragonimus westermani.</title>
        <authorList>
            <person name="Choi Y.-J."/>
        </authorList>
    </citation>
    <scope>NUCLEOTIDE SEQUENCE [LARGE SCALE GENOMIC DNA]</scope>
    <source>
        <strain evidence="4">180907_Pwestermani</strain>
    </source>
</reference>
<evidence type="ECO:0000313" key="4">
    <source>
        <dbReference type="EMBL" id="KAF8564571.1"/>
    </source>
</evidence>
<accession>A0A8T0DCT9</accession>
<name>A0A8T0DCT9_9TREM</name>
<keyword evidence="2" id="KW-0732">Signal</keyword>
<dbReference type="InterPro" id="IPR013087">
    <property type="entry name" value="Znf_C2H2_type"/>
</dbReference>
<dbReference type="GO" id="GO:0008270">
    <property type="term" value="F:zinc ion binding"/>
    <property type="evidence" value="ECO:0007669"/>
    <property type="project" value="UniProtKB-KW"/>
</dbReference>
<comment type="caution">
    <text evidence="4">The sequence shown here is derived from an EMBL/GenBank/DDBJ whole genome shotgun (WGS) entry which is preliminary data.</text>
</comment>